<dbReference type="Proteomes" id="UP000321523">
    <property type="component" value="Unassembled WGS sequence"/>
</dbReference>
<dbReference type="SUPFAM" id="SSF53300">
    <property type="entry name" value="vWA-like"/>
    <property type="match status" value="1"/>
</dbReference>
<dbReference type="OrthoDB" id="9775079at2"/>
<dbReference type="EMBL" id="BJYZ01000030">
    <property type="protein sequence ID" value="GEO41639.1"/>
    <property type="molecule type" value="Genomic_DNA"/>
</dbReference>
<organism evidence="3 4">
    <name type="scientific">Skermanella aerolata</name>
    <dbReference type="NCBI Taxonomy" id="393310"/>
    <lineage>
        <taxon>Bacteria</taxon>
        <taxon>Pseudomonadati</taxon>
        <taxon>Pseudomonadota</taxon>
        <taxon>Alphaproteobacteria</taxon>
        <taxon>Rhodospirillales</taxon>
        <taxon>Azospirillaceae</taxon>
        <taxon>Skermanella</taxon>
    </lineage>
</organism>
<gene>
    <name evidence="3" type="ORF">SAE02_57870</name>
</gene>
<dbReference type="Gene3D" id="3.40.50.410">
    <property type="entry name" value="von Willebrand factor, type A domain"/>
    <property type="match status" value="1"/>
</dbReference>
<dbReference type="PROSITE" id="PS50234">
    <property type="entry name" value="VWFA"/>
    <property type="match status" value="1"/>
</dbReference>
<comment type="caution">
    <text evidence="3">The sequence shown here is derived from an EMBL/GenBank/DDBJ whole genome shotgun (WGS) entry which is preliminary data.</text>
</comment>
<dbReference type="InterPro" id="IPR041628">
    <property type="entry name" value="ChlI/MoxR_AAA_lid"/>
</dbReference>
<feature type="compositionally biased region" description="Pro residues" evidence="1">
    <location>
        <begin position="260"/>
        <end position="281"/>
    </location>
</feature>
<evidence type="ECO:0000256" key="1">
    <source>
        <dbReference type="SAM" id="MobiDB-lite"/>
    </source>
</evidence>
<dbReference type="InterPro" id="IPR027417">
    <property type="entry name" value="P-loop_NTPase"/>
</dbReference>
<dbReference type="PANTHER" id="PTHR43473">
    <property type="entry name" value="MAGNESIUM-CHELATASE SUBUNIT CHLD, CHLOROPLASTIC"/>
    <property type="match status" value="1"/>
</dbReference>
<evidence type="ECO:0000313" key="3">
    <source>
        <dbReference type="EMBL" id="GEO41639.1"/>
    </source>
</evidence>
<dbReference type="SMART" id="SM00327">
    <property type="entry name" value="VWA"/>
    <property type="match status" value="1"/>
</dbReference>
<sequence>MTPPDAAWENAILAAGLFAVDPAGLGGVSLRASAGPVRDRWLALLRGVLPPETPLRRVPCHVEDSRLLGGLDLPATLQAGRPVVERGILAEADGGVVVLAMAERLSPHMAGRLAGVLDHGTVRLERDGFARTLPANVGMVALDEGADEDEATPEALLDRFAFHIDLGGIAAGATAQSEIPADDIAAARDLLPWVAASDDVLDALCGTAQALGIASIRAPLLALRAACAAAALAGRDEVIEDDATLAARLVFSSRATAMPPAEPPQPPAPEPEPPAECPPDDSPQSENRPLDDVILEAVRAAIPDHLLERLQAEAASRTKSASGRGGAEQSAKTHGRPAGVRRATPAPGLRLNLIETLRAAAPWQKLRRRDGDTDPSRIRVMRDDFRITRLKQRSRTTTIFVVDASGSSASERLAEAKGAVELLLADCYVRRDEVALLAFRGKDAELLLPPTRSLVRAKRSLAGLPGGGGTPLAAGIDAAAALADAIRRRGGTPALVILTDGRANIARGGAAGRAAAEADALDAARSIRGASFKALVIDTSARPEPAARRLADAMAAPYLPLPRADAGAISRSIRAAQAPSLRP</sequence>
<evidence type="ECO:0000313" key="4">
    <source>
        <dbReference type="Proteomes" id="UP000321523"/>
    </source>
</evidence>
<dbReference type="InterPro" id="IPR002035">
    <property type="entry name" value="VWF_A"/>
</dbReference>
<protein>
    <submittedName>
        <fullName evidence="3">Mg-protoporphyrin IX chelatase</fullName>
    </submittedName>
</protein>
<dbReference type="RefSeq" id="WP_044437531.1">
    <property type="nucleotide sequence ID" value="NZ_BJYZ01000030.1"/>
</dbReference>
<reference evidence="3 4" key="1">
    <citation type="submission" date="2019-07" db="EMBL/GenBank/DDBJ databases">
        <title>Whole genome shotgun sequence of Skermanella aerolata NBRC 106429.</title>
        <authorList>
            <person name="Hosoyama A."/>
            <person name="Uohara A."/>
            <person name="Ohji S."/>
            <person name="Ichikawa N."/>
        </authorList>
    </citation>
    <scope>NUCLEOTIDE SEQUENCE [LARGE SCALE GENOMIC DNA]</scope>
    <source>
        <strain evidence="3 4">NBRC 106429</strain>
    </source>
</reference>
<dbReference type="Pfam" id="PF13519">
    <property type="entry name" value="VWA_2"/>
    <property type="match status" value="1"/>
</dbReference>
<dbReference type="PANTHER" id="PTHR43473:SF2">
    <property type="entry name" value="MAGNESIUM-CHELATASE SUBUNIT CHLD, CHLOROPLASTIC"/>
    <property type="match status" value="1"/>
</dbReference>
<dbReference type="Pfam" id="PF17863">
    <property type="entry name" value="AAA_lid_2"/>
    <property type="match status" value="1"/>
</dbReference>
<dbReference type="InterPro" id="IPR036465">
    <property type="entry name" value="vWFA_dom_sf"/>
</dbReference>
<dbReference type="AlphaFoldDB" id="A0A512DYX6"/>
<name>A0A512DYX6_9PROT</name>
<proteinExistence type="predicted"/>
<feature type="region of interest" description="Disordered" evidence="1">
    <location>
        <begin position="314"/>
        <end position="344"/>
    </location>
</feature>
<keyword evidence="4" id="KW-1185">Reference proteome</keyword>
<dbReference type="Gene3D" id="3.40.50.300">
    <property type="entry name" value="P-loop containing nucleotide triphosphate hydrolases"/>
    <property type="match status" value="1"/>
</dbReference>
<feature type="domain" description="VWFA" evidence="2">
    <location>
        <begin position="397"/>
        <end position="537"/>
    </location>
</feature>
<dbReference type="NCBIfam" id="NF009943">
    <property type="entry name" value="PRK13406.1"/>
    <property type="match status" value="1"/>
</dbReference>
<accession>A0A512DYX6</accession>
<dbReference type="SUPFAM" id="SSF52540">
    <property type="entry name" value="P-loop containing nucleoside triphosphate hydrolases"/>
    <property type="match status" value="1"/>
</dbReference>
<evidence type="ECO:0000259" key="2">
    <source>
        <dbReference type="PROSITE" id="PS50234"/>
    </source>
</evidence>
<dbReference type="Gene3D" id="1.10.8.80">
    <property type="entry name" value="Magnesium chelatase subunit I, C-Terminal domain"/>
    <property type="match status" value="1"/>
</dbReference>
<feature type="region of interest" description="Disordered" evidence="1">
    <location>
        <begin position="257"/>
        <end position="288"/>
    </location>
</feature>